<keyword evidence="10" id="KW-0812">Transmembrane</keyword>
<keyword evidence="7" id="KW-0325">Glycoprotein</keyword>
<feature type="region of interest" description="Disordered" evidence="9">
    <location>
        <begin position="1128"/>
        <end position="1153"/>
    </location>
</feature>
<reference evidence="15 16" key="2">
    <citation type="journal article" date="2021" name="J. Hered.">
        <title>Feather Gene Expression Elucidates the Developmental Basis of Plumage Iridescence in African Starlings.</title>
        <authorList>
            <person name="Rubenstein D.R."/>
            <person name="Corvelo A."/>
            <person name="MacManes M.D."/>
            <person name="Maia R."/>
            <person name="Narzisi G."/>
            <person name="Rousaki A."/>
            <person name="Vandenabeele P."/>
            <person name="Shawkey M.D."/>
            <person name="Solomon J."/>
        </authorList>
    </citation>
    <scope>NUCLEOTIDE SEQUENCE [LARGE SCALE GENOMIC DNA]</scope>
    <source>
        <strain evidence="15">SS15</strain>
    </source>
</reference>
<evidence type="ECO:0000256" key="5">
    <source>
        <dbReference type="ARBA" id="ARBA00023136"/>
    </source>
</evidence>
<feature type="chain" id="PRO_5032506813" description="Cell adhesion molecule-related/down-regulated by oncogenes" evidence="11">
    <location>
        <begin position="25"/>
        <end position="1455"/>
    </location>
</feature>
<dbReference type="Pfam" id="PF13927">
    <property type="entry name" value="Ig_3"/>
    <property type="match status" value="3"/>
</dbReference>
<keyword evidence="10" id="KW-1133">Transmembrane helix</keyword>
<feature type="domain" description="Fibronectin type-III" evidence="13">
    <location>
        <begin position="705"/>
        <end position="801"/>
    </location>
</feature>
<evidence type="ECO:0000313" key="14">
    <source>
        <dbReference type="EMBL" id="KAG0120368.1"/>
    </source>
</evidence>
<name>A0A835NSB6_9PASS</name>
<dbReference type="SMART" id="SM00409">
    <property type="entry name" value="IG"/>
    <property type="match status" value="5"/>
</dbReference>
<feature type="signal peptide" evidence="11">
    <location>
        <begin position="1"/>
        <end position="24"/>
    </location>
</feature>
<evidence type="ECO:0000256" key="1">
    <source>
        <dbReference type="ARBA" id="ARBA00004236"/>
    </source>
</evidence>
<feature type="domain" description="Ig-like" evidence="12">
    <location>
        <begin position="29"/>
        <end position="114"/>
    </location>
</feature>
<accession>A0A835NSB6</accession>
<feature type="region of interest" description="Disordered" evidence="9">
    <location>
        <begin position="656"/>
        <end position="677"/>
    </location>
</feature>
<dbReference type="PANTHER" id="PTHR44170">
    <property type="entry name" value="PROTEIN SIDEKICK"/>
    <property type="match status" value="1"/>
</dbReference>
<evidence type="ECO:0000256" key="8">
    <source>
        <dbReference type="ARBA" id="ARBA00023319"/>
    </source>
</evidence>
<evidence type="ECO:0000256" key="6">
    <source>
        <dbReference type="ARBA" id="ARBA00023157"/>
    </source>
</evidence>
<evidence type="ECO:0000256" key="4">
    <source>
        <dbReference type="ARBA" id="ARBA00022737"/>
    </source>
</evidence>
<dbReference type="InterPro" id="IPR003598">
    <property type="entry name" value="Ig_sub2"/>
</dbReference>
<feature type="domain" description="Fibronectin type-III" evidence="13">
    <location>
        <begin position="548"/>
        <end position="660"/>
    </location>
</feature>
<protein>
    <recommendedName>
        <fullName evidence="17">Cell adhesion molecule-related/down-regulated by oncogenes</fullName>
    </recommendedName>
</protein>
<dbReference type="PROSITE" id="PS50835">
    <property type="entry name" value="IG_LIKE"/>
    <property type="match status" value="5"/>
</dbReference>
<dbReference type="InterPro" id="IPR036179">
    <property type="entry name" value="Ig-like_dom_sf"/>
</dbReference>
<dbReference type="PANTHER" id="PTHR44170:SF1">
    <property type="entry name" value="CELL ADHESION MOLECULE-RELATED_DOWN-REGULATED BY ONCOGENES"/>
    <property type="match status" value="1"/>
</dbReference>
<evidence type="ECO:0000256" key="7">
    <source>
        <dbReference type="ARBA" id="ARBA00023180"/>
    </source>
</evidence>
<dbReference type="PROSITE" id="PS50853">
    <property type="entry name" value="FN3"/>
    <property type="match status" value="3"/>
</dbReference>
<dbReference type="SMART" id="SM00408">
    <property type="entry name" value="IGc2"/>
    <property type="match status" value="5"/>
</dbReference>
<keyword evidence="8" id="KW-0393">Immunoglobulin domain</keyword>
<dbReference type="SMART" id="SM00060">
    <property type="entry name" value="FN3"/>
    <property type="match status" value="3"/>
</dbReference>
<reference evidence="14" key="1">
    <citation type="submission" date="2020-10" db="EMBL/GenBank/DDBJ databases">
        <title>Feather gene expression reveals the developmental basis of iridescence in African starlings.</title>
        <authorList>
            <person name="Rubenstein D.R."/>
        </authorList>
    </citation>
    <scope>NUCLEOTIDE SEQUENCE</scope>
    <source>
        <strain evidence="14">SS15</strain>
        <tissue evidence="14">Liver</tissue>
    </source>
</reference>
<feature type="domain" description="Ig-like" evidence="12">
    <location>
        <begin position="196"/>
        <end position="288"/>
    </location>
</feature>
<dbReference type="FunFam" id="2.60.40.10:FF:000205">
    <property type="entry name" value="Cell adhesion associated, oncogene regulated"/>
    <property type="match status" value="1"/>
</dbReference>
<proteinExistence type="predicted"/>
<dbReference type="GO" id="GO:0007399">
    <property type="term" value="P:nervous system development"/>
    <property type="evidence" value="ECO:0007669"/>
    <property type="project" value="TreeGrafter"/>
</dbReference>
<dbReference type="EMBL" id="JADDUC010000064">
    <property type="protein sequence ID" value="KAG0120368.1"/>
    <property type="molecule type" value="Genomic_DNA"/>
</dbReference>
<dbReference type="Pfam" id="PF00041">
    <property type="entry name" value="fn3"/>
    <property type="match status" value="2"/>
</dbReference>
<dbReference type="InterPro" id="IPR013783">
    <property type="entry name" value="Ig-like_fold"/>
</dbReference>
<dbReference type="SUPFAM" id="SSF49265">
    <property type="entry name" value="Fibronectin type III"/>
    <property type="match status" value="2"/>
</dbReference>
<dbReference type="FunFam" id="2.60.40.10:FF:000273">
    <property type="entry name" value="contactin-3 isoform X1"/>
    <property type="match status" value="1"/>
</dbReference>
<evidence type="ECO:0000313" key="16">
    <source>
        <dbReference type="Proteomes" id="UP000618051"/>
    </source>
</evidence>
<feature type="domain" description="Ig-like" evidence="12">
    <location>
        <begin position="131"/>
        <end position="195"/>
    </location>
</feature>
<evidence type="ECO:0000259" key="12">
    <source>
        <dbReference type="PROSITE" id="PS50835"/>
    </source>
</evidence>
<evidence type="ECO:0008006" key="17">
    <source>
        <dbReference type="Google" id="ProtNLM"/>
    </source>
</evidence>
<dbReference type="Gene3D" id="2.60.40.10">
    <property type="entry name" value="Immunoglobulins"/>
    <property type="match status" value="8"/>
</dbReference>
<dbReference type="EMBL" id="JADDUC020000029">
    <property type="protein sequence ID" value="KAI1230813.1"/>
    <property type="molecule type" value="Genomic_DNA"/>
</dbReference>
<keyword evidence="2" id="KW-1003">Cell membrane</keyword>
<dbReference type="InterPro" id="IPR007110">
    <property type="entry name" value="Ig-like_dom"/>
</dbReference>
<evidence type="ECO:0000256" key="9">
    <source>
        <dbReference type="SAM" id="MobiDB-lite"/>
    </source>
</evidence>
<dbReference type="GO" id="GO:0005886">
    <property type="term" value="C:plasma membrane"/>
    <property type="evidence" value="ECO:0007669"/>
    <property type="project" value="UniProtKB-SubCell"/>
</dbReference>
<feature type="domain" description="Ig-like" evidence="12">
    <location>
        <begin position="291"/>
        <end position="376"/>
    </location>
</feature>
<sequence>MHPAPRHFQALLLIAATSLVTVTSKDLTPHFISEPSSTVQKSGEPVQLRCSAEPSSAHISWLFNGEPLDSRVGEVEIQSGSLTIVSLSPEMCGHYQCVASSSVGAVLSRPATVSMGSLADFDALGTAAVAAEEGGTALIRCKVPESHPKAQVRFQVRGKWLEQSTDNYLILPSGNLQILNVSLKDKGSYKCAVYNPVTHDLRVELTGQKLTVTRGSHILHPLAPQSLAVPQHSALTLECVVSGSAPAPILWVKDGQDALRRGRWKLLHSHLVTDRLEPSDAGNYSCVVGKPASLSRGLQDETVAPGASVRFWCYVGGSPAPSLTWLHNAAPLQPSPRHFLTGNHLQICGVTLQDSGLYQCVANNGIGFVQSTGRLRVQPDKDSVPIIISSPANTTVVAGEDVTLSCNATGLPAPLIRWYDSRGLVISPTQELHPKPQSPPRAGAEPWCPWVPRLGWGSLLLQNVTPERAGEFRCEASNEHGSALSSAFLTVVPSATGTRAGETAPLELAQSDESGADVAAEMAFPSLSPTKSPLDAAAMDKAPSAAAPPEAPIILSPPQTPKPDTYSLVWRPGRAGGLPINAYFVKYRKPAVLTVSPCAQLEDGVSAAGGWHTVRVPGSENELRLTELEPSSLYEVLMVARSAAGEGQPAMLTFRTSKERTSSSKNTQAPSPPVGIPKHPIVPEGTNNFGVVLPDLSRHSGVPEAPDRPTISTASESSVYVTWIPRANGGSPITAFKVEYKRLGRNSDWLVAAGNISPSKLSVEVRNLEPGEMYRFRVIAVNTYGESPRSAASRPYQVAGFSGRFSSRPIAGPHIAYTEAISDTQIMLKWTYITSSNNNTPIQGFYIYYRPTDSDNDSDYKRDIVDGTKQWHLINHLQPETSYDIKMQCYNEGGESEYSNVMICETKGEAAGPSRGGLWDRKDPPGEFLCSTKVSCDDDRLCDTLYKCRPQQLMAVLAASIPNPACLWHKVCTVLGKCQIWQSHLFCKEFLSPLISKTKENADSKLQMQCYEKMFEKKKEKSPLGAEASKFSEVSSETFEGRSRSCRAARLHTQLIRVIQLIQHTCMEVFVSLTSFTPKPGTSFRFLVSNETNLNCGVLETNKWKDLCSFKLRVRAVAATVKRTPGASEYPVRDLSTPPNPPERAGGSGAVPASGPVRSSDMLYLIVGCVLGVMVLILIVFIAMCLWKNRQQNAMQKYDPPGYLYQGADINGQMIEYTTLPGTSRVNGSIHGNFLSNGLSNGCPHVHHKVGNGVNGIMSGGGAGLYPGHTNSLSRTHVDYEHPHHLVNGGGLYTAVPQADPSECISCRNCRNNNRCFTKTNGTFGSSTLPVVPLGAPFQQDGVEMKPLSPHVMVAMCLASASPECSARLEEDGRESAEQPPAQHPCCREGMGQLSVDCMDGGSCVHSETSNHILSWSPLILQPVSKDCKEKPGWSSSGVTLNGSGDLCQLQLRET</sequence>
<dbReference type="SUPFAM" id="SSF48726">
    <property type="entry name" value="Immunoglobulin"/>
    <property type="match status" value="5"/>
</dbReference>
<evidence type="ECO:0000256" key="2">
    <source>
        <dbReference type="ARBA" id="ARBA00022475"/>
    </source>
</evidence>
<dbReference type="OrthoDB" id="9998697at2759"/>
<organism evidence="14">
    <name type="scientific">Lamprotornis superbus</name>
    <dbReference type="NCBI Taxonomy" id="245042"/>
    <lineage>
        <taxon>Eukaryota</taxon>
        <taxon>Metazoa</taxon>
        <taxon>Chordata</taxon>
        <taxon>Craniata</taxon>
        <taxon>Vertebrata</taxon>
        <taxon>Euteleostomi</taxon>
        <taxon>Archelosauria</taxon>
        <taxon>Archosauria</taxon>
        <taxon>Dinosauria</taxon>
        <taxon>Saurischia</taxon>
        <taxon>Theropoda</taxon>
        <taxon>Coelurosauria</taxon>
        <taxon>Aves</taxon>
        <taxon>Neognathae</taxon>
        <taxon>Neoaves</taxon>
        <taxon>Telluraves</taxon>
        <taxon>Australaves</taxon>
        <taxon>Passeriformes</taxon>
        <taxon>Sturnidae</taxon>
        <taxon>Lamprotornis</taxon>
    </lineage>
</organism>
<dbReference type="InterPro" id="IPR013098">
    <property type="entry name" value="Ig_I-set"/>
</dbReference>
<evidence type="ECO:0000259" key="13">
    <source>
        <dbReference type="PROSITE" id="PS50853"/>
    </source>
</evidence>
<dbReference type="InterPro" id="IPR013151">
    <property type="entry name" value="Immunoglobulin_dom"/>
</dbReference>
<feature type="transmembrane region" description="Helical" evidence="10">
    <location>
        <begin position="1162"/>
        <end position="1187"/>
    </location>
</feature>
<keyword evidence="5 10" id="KW-0472">Membrane</keyword>
<dbReference type="Pfam" id="PF00047">
    <property type="entry name" value="ig"/>
    <property type="match status" value="1"/>
</dbReference>
<reference evidence="15" key="3">
    <citation type="submission" date="2022-01" db="EMBL/GenBank/DDBJ databases">
        <authorList>
            <person name="Rubenstein D.R."/>
        </authorList>
    </citation>
    <scope>NUCLEOTIDE SEQUENCE</scope>
    <source>
        <strain evidence="15">SS15</strain>
        <tissue evidence="15">Liver</tissue>
    </source>
</reference>
<dbReference type="InterPro" id="IPR003599">
    <property type="entry name" value="Ig_sub"/>
</dbReference>
<dbReference type="Proteomes" id="UP000618051">
    <property type="component" value="Unassembled WGS sequence"/>
</dbReference>
<dbReference type="GO" id="GO:0098609">
    <property type="term" value="P:cell-cell adhesion"/>
    <property type="evidence" value="ECO:0007669"/>
    <property type="project" value="TreeGrafter"/>
</dbReference>
<evidence type="ECO:0000256" key="3">
    <source>
        <dbReference type="ARBA" id="ARBA00022729"/>
    </source>
</evidence>
<gene>
    <name evidence="15" type="ORF">IHE44_0008695</name>
    <name evidence="14" type="ORF">IHE44_012746</name>
</gene>
<evidence type="ECO:0000256" key="11">
    <source>
        <dbReference type="SAM" id="SignalP"/>
    </source>
</evidence>
<dbReference type="Pfam" id="PF07679">
    <property type="entry name" value="I-set"/>
    <property type="match status" value="1"/>
</dbReference>
<feature type="domain" description="Ig-like" evidence="12">
    <location>
        <begin position="385"/>
        <end position="490"/>
    </location>
</feature>
<keyword evidence="4" id="KW-0677">Repeat</keyword>
<evidence type="ECO:0000313" key="15">
    <source>
        <dbReference type="EMBL" id="KAI1230813.1"/>
    </source>
</evidence>
<dbReference type="CDD" id="cd00063">
    <property type="entry name" value="FN3"/>
    <property type="match status" value="3"/>
</dbReference>
<keyword evidence="16" id="KW-1185">Reference proteome</keyword>
<dbReference type="InterPro" id="IPR036116">
    <property type="entry name" value="FN3_sf"/>
</dbReference>
<keyword evidence="3 11" id="KW-0732">Signal</keyword>
<evidence type="ECO:0000256" key="10">
    <source>
        <dbReference type="SAM" id="Phobius"/>
    </source>
</evidence>
<comment type="caution">
    <text evidence="14">The sequence shown here is derived from an EMBL/GenBank/DDBJ whole genome shotgun (WGS) entry which is preliminary data.</text>
</comment>
<keyword evidence="6" id="KW-1015">Disulfide bond</keyword>
<feature type="domain" description="Fibronectin type-III" evidence="13">
    <location>
        <begin position="809"/>
        <end position="909"/>
    </location>
</feature>
<dbReference type="InterPro" id="IPR003961">
    <property type="entry name" value="FN3_dom"/>
</dbReference>
<comment type="subcellular location">
    <subcellularLocation>
        <location evidence="1">Cell membrane</location>
    </subcellularLocation>
</comment>